<dbReference type="GO" id="GO:0006310">
    <property type="term" value="P:DNA recombination"/>
    <property type="evidence" value="ECO:0007669"/>
    <property type="project" value="UniProtKB-KW"/>
</dbReference>
<dbReference type="AlphaFoldDB" id="A0AAW3J101"/>
<dbReference type="SUPFAM" id="SSF56349">
    <property type="entry name" value="DNA breaking-rejoining enzymes"/>
    <property type="match status" value="1"/>
</dbReference>
<dbReference type="GO" id="GO:0015074">
    <property type="term" value="P:DNA integration"/>
    <property type="evidence" value="ECO:0007669"/>
    <property type="project" value="UniProtKB-KW"/>
</dbReference>
<keyword evidence="1" id="KW-0229">DNA integration</keyword>
<dbReference type="PROSITE" id="PS51898">
    <property type="entry name" value="TYR_RECOMBINASE"/>
    <property type="match status" value="1"/>
</dbReference>
<dbReference type="Proteomes" id="UP000037697">
    <property type="component" value="Unassembled WGS sequence"/>
</dbReference>
<dbReference type="Gene3D" id="1.10.443.10">
    <property type="entry name" value="Intergrase catalytic core"/>
    <property type="match status" value="1"/>
</dbReference>
<dbReference type="Pfam" id="PF00589">
    <property type="entry name" value="Phage_integrase"/>
    <property type="match status" value="1"/>
</dbReference>
<feature type="domain" description="Tyr recombinase" evidence="3">
    <location>
        <begin position="175"/>
        <end position="408"/>
    </location>
</feature>
<keyword evidence="2" id="KW-0233">DNA recombination</keyword>
<dbReference type="InterPro" id="IPR013762">
    <property type="entry name" value="Integrase-like_cat_sf"/>
</dbReference>
<evidence type="ECO:0000256" key="2">
    <source>
        <dbReference type="ARBA" id="ARBA00023172"/>
    </source>
</evidence>
<protein>
    <recommendedName>
        <fullName evidence="3">Tyr recombinase domain-containing protein</fullName>
    </recommendedName>
</protein>
<dbReference type="InterPro" id="IPR002104">
    <property type="entry name" value="Integrase_catalytic"/>
</dbReference>
<name>A0AAW3J101_VIBPH</name>
<dbReference type="PANTHER" id="PTHR30349">
    <property type="entry name" value="PHAGE INTEGRASE-RELATED"/>
    <property type="match status" value="1"/>
</dbReference>
<evidence type="ECO:0000256" key="1">
    <source>
        <dbReference type="ARBA" id="ARBA00022908"/>
    </source>
</evidence>
<reference evidence="4 5" key="1">
    <citation type="submission" date="2015-07" db="EMBL/GenBank/DDBJ databases">
        <title>Foodborne Vibrio parahaemolyticus Isolates.</title>
        <authorList>
            <person name="Ronholm J."/>
            <person name="Petronella N."/>
            <person name="Kenwell R."/>
            <person name="Banerjee S."/>
        </authorList>
    </citation>
    <scope>NUCLEOTIDE SEQUENCE [LARGE SCALE GENOMIC DNA]</scope>
    <source>
        <strain evidence="4 5">HS-06-05</strain>
    </source>
</reference>
<proteinExistence type="predicted"/>
<evidence type="ECO:0000313" key="4">
    <source>
        <dbReference type="EMBL" id="KOY40421.1"/>
    </source>
</evidence>
<gene>
    <name evidence="4" type="ORF">ACX05_05695</name>
</gene>
<dbReference type="CDD" id="cd00397">
    <property type="entry name" value="DNA_BRE_C"/>
    <property type="match status" value="1"/>
</dbReference>
<dbReference type="InterPro" id="IPR011010">
    <property type="entry name" value="DNA_brk_join_enz"/>
</dbReference>
<evidence type="ECO:0000259" key="3">
    <source>
        <dbReference type="PROSITE" id="PS51898"/>
    </source>
</evidence>
<comment type="caution">
    <text evidence="4">The sequence shown here is derived from an EMBL/GenBank/DDBJ whole genome shotgun (WGS) entry which is preliminary data.</text>
</comment>
<organism evidence="4 5">
    <name type="scientific">Vibrio parahaemolyticus</name>
    <dbReference type="NCBI Taxonomy" id="670"/>
    <lineage>
        <taxon>Bacteria</taxon>
        <taxon>Pseudomonadati</taxon>
        <taxon>Pseudomonadota</taxon>
        <taxon>Gammaproteobacteria</taxon>
        <taxon>Vibrionales</taxon>
        <taxon>Vibrionaceae</taxon>
        <taxon>Vibrio</taxon>
    </lineage>
</organism>
<dbReference type="EMBL" id="LIRS01000032">
    <property type="protein sequence ID" value="KOY40421.1"/>
    <property type="molecule type" value="Genomic_DNA"/>
</dbReference>
<sequence length="448" mass="51743">MDINTAEMYEPFEEYVELLIDNGYANNTIELYTGHVSRFLDFLYELRAVSIQHNVDVEPSKVFRLYQDFLTLGKRSSSELICQIAKNIGKDNETSFTSIASGIEASLSLFMEIRTFDNEDDTFHKAITYKHNISHRQLSLMVKNSWFEASKRSFGNRKQSKIKLFKRAVRKHNRATLKALTKEKASRSFPIEKSVQFFSNAGISPASCFSEVRDFLLYALLAATGVRTSEALQITVDDVDWEERTVSIISPSERRNSGLTQKETEALADKGRATALTFMIQPFAHIFWSYLKIYMENYYKENVNHRFLFQKANGRPFFSSNRSERSKNLKKYLRNFDITLSHLGLHSFRHTYAFYTLNYFPIVDENGEPTGRQGLPMAYVKLLMGHQNMSSTEVYAKQDTDLIEFMLSAANSYIRNNGVSLRDLAVEYYDRQLAELESEIQKLEKMAA</sequence>
<accession>A0AAW3J101</accession>
<evidence type="ECO:0000313" key="5">
    <source>
        <dbReference type="Proteomes" id="UP000037697"/>
    </source>
</evidence>
<dbReference type="GO" id="GO:0003677">
    <property type="term" value="F:DNA binding"/>
    <property type="evidence" value="ECO:0007669"/>
    <property type="project" value="InterPro"/>
</dbReference>
<dbReference type="InterPro" id="IPR050090">
    <property type="entry name" value="Tyrosine_recombinase_XerCD"/>
</dbReference>